<name>A0A4Z2FEK6_9TELE</name>
<sequence>MKLRLRLKDLRFQRYESGNSRTDWRDDRLKELSDASEVGQLEPTGLQAAGTGDAVTFTGYIRKVIGRLVERENKEKVLVHQRPGVLGGAPRPPHSQSRGRSRGRAARLQPQVESSPSRHARLMALTTPAALMAWELQARKAAASSRCRTAPVRFLRTGLLSMVRRVTATQPVLGKVLCC</sequence>
<gene>
    <name evidence="2" type="ORF">EYF80_050622</name>
</gene>
<organism evidence="2 3">
    <name type="scientific">Liparis tanakae</name>
    <name type="common">Tanaka's snailfish</name>
    <dbReference type="NCBI Taxonomy" id="230148"/>
    <lineage>
        <taxon>Eukaryota</taxon>
        <taxon>Metazoa</taxon>
        <taxon>Chordata</taxon>
        <taxon>Craniata</taxon>
        <taxon>Vertebrata</taxon>
        <taxon>Euteleostomi</taxon>
        <taxon>Actinopterygii</taxon>
        <taxon>Neopterygii</taxon>
        <taxon>Teleostei</taxon>
        <taxon>Neoteleostei</taxon>
        <taxon>Acanthomorphata</taxon>
        <taxon>Eupercaria</taxon>
        <taxon>Perciformes</taxon>
        <taxon>Cottioidei</taxon>
        <taxon>Cottales</taxon>
        <taxon>Liparidae</taxon>
        <taxon>Liparis</taxon>
    </lineage>
</organism>
<accession>A0A4Z2FEK6</accession>
<reference evidence="2 3" key="1">
    <citation type="submission" date="2019-03" db="EMBL/GenBank/DDBJ databases">
        <title>First draft genome of Liparis tanakae, snailfish: a comprehensive survey of snailfish specific genes.</title>
        <authorList>
            <person name="Kim W."/>
            <person name="Song I."/>
            <person name="Jeong J.-H."/>
            <person name="Kim D."/>
            <person name="Kim S."/>
            <person name="Ryu S."/>
            <person name="Song J.Y."/>
            <person name="Lee S.K."/>
        </authorList>
    </citation>
    <scope>NUCLEOTIDE SEQUENCE [LARGE SCALE GENOMIC DNA]</scope>
    <source>
        <tissue evidence="2">Muscle</tissue>
    </source>
</reference>
<evidence type="ECO:0000313" key="3">
    <source>
        <dbReference type="Proteomes" id="UP000314294"/>
    </source>
</evidence>
<evidence type="ECO:0000256" key="1">
    <source>
        <dbReference type="SAM" id="MobiDB-lite"/>
    </source>
</evidence>
<proteinExistence type="predicted"/>
<keyword evidence="3" id="KW-1185">Reference proteome</keyword>
<evidence type="ECO:0000313" key="2">
    <source>
        <dbReference type="EMBL" id="TNN39213.1"/>
    </source>
</evidence>
<protein>
    <submittedName>
        <fullName evidence="2">Uncharacterized protein</fullName>
    </submittedName>
</protein>
<dbReference type="EMBL" id="SRLO01001299">
    <property type="protein sequence ID" value="TNN39213.1"/>
    <property type="molecule type" value="Genomic_DNA"/>
</dbReference>
<dbReference type="AlphaFoldDB" id="A0A4Z2FEK6"/>
<dbReference type="Proteomes" id="UP000314294">
    <property type="component" value="Unassembled WGS sequence"/>
</dbReference>
<feature type="region of interest" description="Disordered" evidence="1">
    <location>
        <begin position="79"/>
        <end position="117"/>
    </location>
</feature>
<comment type="caution">
    <text evidence="2">The sequence shown here is derived from an EMBL/GenBank/DDBJ whole genome shotgun (WGS) entry which is preliminary data.</text>
</comment>